<dbReference type="InterPro" id="IPR036093">
    <property type="entry name" value="NAC_dom_sf"/>
</dbReference>
<sequence>MAIDKYVNYDLEGAPKLPIGFRFDPTDDILVNFYLKSKVYNQPLSLHGIQEFDVFQTEPWMLPYDRNSLKNRKYYIFDIRNRRFQNMDTRVTGNGEWRTVEKNKELALPSNYFIGRKNTLVYWRKQGNEVVKTQWVMHEFRMGAYRIFKMKVAKVEKKVNIPTVVDFTMEDTSSSAPPPSP</sequence>
<protein>
    <recommendedName>
        <fullName evidence="5">NAC domain-containing protein</fullName>
    </recommendedName>
</protein>
<dbReference type="GO" id="GO:0006355">
    <property type="term" value="P:regulation of DNA-templated transcription"/>
    <property type="evidence" value="ECO:0007669"/>
    <property type="project" value="InterPro"/>
</dbReference>
<dbReference type="EMBL" id="DF974568">
    <property type="protein sequence ID" value="GAU49455.1"/>
    <property type="molecule type" value="Genomic_DNA"/>
</dbReference>
<keyword evidence="3" id="KW-0804">Transcription</keyword>
<dbReference type="Proteomes" id="UP000242715">
    <property type="component" value="Unassembled WGS sequence"/>
</dbReference>
<keyword evidence="7" id="KW-1185">Reference proteome</keyword>
<evidence type="ECO:0000313" key="6">
    <source>
        <dbReference type="EMBL" id="GAU49455.1"/>
    </source>
</evidence>
<dbReference type="GO" id="GO:0003677">
    <property type="term" value="F:DNA binding"/>
    <property type="evidence" value="ECO:0007669"/>
    <property type="project" value="UniProtKB-KW"/>
</dbReference>
<dbReference type="AlphaFoldDB" id="A0A2Z6PHI9"/>
<keyword evidence="2" id="KW-0238">DNA-binding</keyword>
<dbReference type="InterPro" id="IPR003441">
    <property type="entry name" value="NAC-dom"/>
</dbReference>
<dbReference type="PROSITE" id="PS51005">
    <property type="entry name" value="NAC"/>
    <property type="match status" value="1"/>
</dbReference>
<evidence type="ECO:0000256" key="1">
    <source>
        <dbReference type="ARBA" id="ARBA00023015"/>
    </source>
</evidence>
<proteinExistence type="predicted"/>
<dbReference type="OrthoDB" id="1429682at2759"/>
<accession>A0A2Z6PHI9</accession>
<gene>
    <name evidence="6" type="ORF">TSUD_407420</name>
</gene>
<feature type="domain" description="NAC" evidence="5">
    <location>
        <begin position="17"/>
        <end position="158"/>
    </location>
</feature>
<evidence type="ECO:0000313" key="7">
    <source>
        <dbReference type="Proteomes" id="UP000242715"/>
    </source>
</evidence>
<dbReference type="SUPFAM" id="SSF101941">
    <property type="entry name" value="NAC domain"/>
    <property type="match status" value="1"/>
</dbReference>
<name>A0A2Z6PHI9_TRISU</name>
<dbReference type="PANTHER" id="PTHR31719:SF252">
    <property type="entry name" value="NAC DOMAIN-CONTAINING PROTEIN"/>
    <property type="match status" value="1"/>
</dbReference>
<evidence type="ECO:0000256" key="4">
    <source>
        <dbReference type="ARBA" id="ARBA00023242"/>
    </source>
</evidence>
<evidence type="ECO:0000256" key="2">
    <source>
        <dbReference type="ARBA" id="ARBA00023125"/>
    </source>
</evidence>
<evidence type="ECO:0000259" key="5">
    <source>
        <dbReference type="PROSITE" id="PS51005"/>
    </source>
</evidence>
<dbReference type="Gene3D" id="2.170.150.80">
    <property type="entry name" value="NAC domain"/>
    <property type="match status" value="1"/>
</dbReference>
<dbReference type="PANTHER" id="PTHR31719">
    <property type="entry name" value="NAC TRANSCRIPTION FACTOR 56"/>
    <property type="match status" value="1"/>
</dbReference>
<dbReference type="Pfam" id="PF02365">
    <property type="entry name" value="NAM"/>
    <property type="match status" value="1"/>
</dbReference>
<evidence type="ECO:0000256" key="3">
    <source>
        <dbReference type="ARBA" id="ARBA00023163"/>
    </source>
</evidence>
<organism evidence="6 7">
    <name type="scientific">Trifolium subterraneum</name>
    <name type="common">Subterranean clover</name>
    <dbReference type="NCBI Taxonomy" id="3900"/>
    <lineage>
        <taxon>Eukaryota</taxon>
        <taxon>Viridiplantae</taxon>
        <taxon>Streptophyta</taxon>
        <taxon>Embryophyta</taxon>
        <taxon>Tracheophyta</taxon>
        <taxon>Spermatophyta</taxon>
        <taxon>Magnoliopsida</taxon>
        <taxon>eudicotyledons</taxon>
        <taxon>Gunneridae</taxon>
        <taxon>Pentapetalae</taxon>
        <taxon>rosids</taxon>
        <taxon>fabids</taxon>
        <taxon>Fabales</taxon>
        <taxon>Fabaceae</taxon>
        <taxon>Papilionoideae</taxon>
        <taxon>50 kb inversion clade</taxon>
        <taxon>NPAAA clade</taxon>
        <taxon>Hologalegina</taxon>
        <taxon>IRL clade</taxon>
        <taxon>Trifolieae</taxon>
        <taxon>Trifolium</taxon>
    </lineage>
</organism>
<reference evidence="7" key="1">
    <citation type="journal article" date="2017" name="Front. Plant Sci.">
        <title>Climate Clever Clovers: New Paradigm to Reduce the Environmental Footprint of Ruminants by Breeding Low Methanogenic Forages Utilizing Haplotype Variation.</title>
        <authorList>
            <person name="Kaur P."/>
            <person name="Appels R."/>
            <person name="Bayer P.E."/>
            <person name="Keeble-Gagnere G."/>
            <person name="Wang J."/>
            <person name="Hirakawa H."/>
            <person name="Shirasawa K."/>
            <person name="Vercoe P."/>
            <person name="Stefanova K."/>
            <person name="Durmic Z."/>
            <person name="Nichols P."/>
            <person name="Revell C."/>
            <person name="Isobe S.N."/>
            <person name="Edwards D."/>
            <person name="Erskine W."/>
        </authorList>
    </citation>
    <scope>NUCLEOTIDE SEQUENCE [LARGE SCALE GENOMIC DNA]</scope>
    <source>
        <strain evidence="7">cv. Daliak</strain>
    </source>
</reference>
<keyword evidence="4" id="KW-0539">Nucleus</keyword>
<keyword evidence="1" id="KW-0805">Transcription regulation</keyword>